<comment type="function">
    <text evidence="7">May play the central regulatory role in sporulation. It may be an element of the effector pathway responsible for the activation of sporulation genes in response to nutritional stress. Spo0A may act in concert with spo0H (a sigma factor) to control the expression of some genes that are critical to the sporulation process.</text>
</comment>
<keyword evidence="11" id="KW-1185">Reference proteome</keyword>
<evidence type="ECO:0000259" key="9">
    <source>
        <dbReference type="PROSITE" id="PS50110"/>
    </source>
</evidence>
<organism evidence="10 11">
    <name type="scientific">Eubacterium barkeri</name>
    <name type="common">Clostridium barkeri</name>
    <dbReference type="NCBI Taxonomy" id="1528"/>
    <lineage>
        <taxon>Bacteria</taxon>
        <taxon>Bacillati</taxon>
        <taxon>Bacillota</taxon>
        <taxon>Clostridia</taxon>
        <taxon>Eubacteriales</taxon>
        <taxon>Eubacteriaceae</taxon>
        <taxon>Eubacterium</taxon>
    </lineage>
</organism>
<evidence type="ECO:0000256" key="2">
    <source>
        <dbReference type="ARBA" id="ARBA00022553"/>
    </source>
</evidence>
<protein>
    <recommendedName>
        <fullName evidence="1">Stage 0 sporulation protein A homolog</fullName>
    </recommendedName>
</protein>
<evidence type="ECO:0000256" key="8">
    <source>
        <dbReference type="PROSITE-ProRule" id="PRU00169"/>
    </source>
</evidence>
<dbReference type="Gene3D" id="1.10.10.10">
    <property type="entry name" value="Winged helix-like DNA-binding domain superfamily/Winged helix DNA-binding domain"/>
    <property type="match status" value="1"/>
</dbReference>
<dbReference type="AlphaFoldDB" id="A0A1H3G1E9"/>
<name>A0A1H3G1E9_EUBBA</name>
<dbReference type="Proteomes" id="UP000199652">
    <property type="component" value="Unassembled WGS sequence"/>
</dbReference>
<evidence type="ECO:0000256" key="6">
    <source>
        <dbReference type="ARBA" id="ARBA00023163"/>
    </source>
</evidence>
<dbReference type="STRING" id="1528.SAMN04488579_11246"/>
<keyword evidence="3" id="KW-0902">Two-component regulatory system</keyword>
<accession>A0A1H3G1E9</accession>
<dbReference type="InterPro" id="IPR016032">
    <property type="entry name" value="Sig_transdc_resp-reg_C-effctor"/>
</dbReference>
<evidence type="ECO:0000256" key="4">
    <source>
        <dbReference type="ARBA" id="ARBA00023015"/>
    </source>
</evidence>
<dbReference type="GO" id="GO:0032993">
    <property type="term" value="C:protein-DNA complex"/>
    <property type="evidence" value="ECO:0007669"/>
    <property type="project" value="TreeGrafter"/>
</dbReference>
<proteinExistence type="predicted"/>
<evidence type="ECO:0000313" key="10">
    <source>
        <dbReference type="EMBL" id="SDX96867.1"/>
    </source>
</evidence>
<evidence type="ECO:0000256" key="1">
    <source>
        <dbReference type="ARBA" id="ARBA00018672"/>
    </source>
</evidence>
<dbReference type="PROSITE" id="PS50110">
    <property type="entry name" value="RESPONSE_REGULATORY"/>
    <property type="match status" value="1"/>
</dbReference>
<dbReference type="InterPro" id="IPR039420">
    <property type="entry name" value="WalR-like"/>
</dbReference>
<reference evidence="11" key="1">
    <citation type="submission" date="2016-10" db="EMBL/GenBank/DDBJ databases">
        <authorList>
            <person name="Varghese N."/>
            <person name="Submissions S."/>
        </authorList>
    </citation>
    <scope>NUCLEOTIDE SEQUENCE [LARGE SCALE GENOMIC DNA]</scope>
    <source>
        <strain evidence="11">VPI 5359</strain>
    </source>
</reference>
<dbReference type="GO" id="GO:0005829">
    <property type="term" value="C:cytosol"/>
    <property type="evidence" value="ECO:0007669"/>
    <property type="project" value="TreeGrafter"/>
</dbReference>
<dbReference type="RefSeq" id="WP_090245396.1">
    <property type="nucleotide sequence ID" value="NZ_FNOU01000012.1"/>
</dbReference>
<dbReference type="EMBL" id="FNOU01000012">
    <property type="protein sequence ID" value="SDX96867.1"/>
    <property type="molecule type" value="Genomic_DNA"/>
</dbReference>
<dbReference type="GO" id="GO:0000976">
    <property type="term" value="F:transcription cis-regulatory region binding"/>
    <property type="evidence" value="ECO:0007669"/>
    <property type="project" value="TreeGrafter"/>
</dbReference>
<dbReference type="OrthoDB" id="3190595at2"/>
<dbReference type="InterPro" id="IPR001789">
    <property type="entry name" value="Sig_transdc_resp-reg_receiver"/>
</dbReference>
<keyword evidence="4" id="KW-0805">Transcription regulation</keyword>
<keyword evidence="6" id="KW-0804">Transcription</keyword>
<feature type="modified residue" description="4-aspartylphosphate" evidence="8">
    <location>
        <position position="53"/>
    </location>
</feature>
<dbReference type="PANTHER" id="PTHR48111">
    <property type="entry name" value="REGULATOR OF RPOS"/>
    <property type="match status" value="1"/>
</dbReference>
<dbReference type="PANTHER" id="PTHR48111:SF1">
    <property type="entry name" value="TWO-COMPONENT RESPONSE REGULATOR ORR33"/>
    <property type="match status" value="1"/>
</dbReference>
<gene>
    <name evidence="10" type="ORF">SAMN04488579_11246</name>
</gene>
<dbReference type="InterPro" id="IPR036388">
    <property type="entry name" value="WH-like_DNA-bd_sf"/>
</dbReference>
<dbReference type="GO" id="GO:0006355">
    <property type="term" value="P:regulation of DNA-templated transcription"/>
    <property type="evidence" value="ECO:0007669"/>
    <property type="project" value="InterPro"/>
</dbReference>
<sequence length="261" mass="29723">MRTIFVDDELWALRKFQKLCTQIQDIDILGSFANPQEALNFAREHAVDFAILDIDMPQMSGLSLGKALRALYPEIVLVYVTAHDQFANAALKLKADYFLTKPYSSADIHDVLQRARLLSQRQDKPVFIRTFGTFDVFLHGQPIEFSSAKAKELLAFLVDSKGGLVTTKEAMAVVWEGEGDDALCRTAAMRLRRILKQYGIEAILSEDRTGRCVNMEAFDCDYYMLLKGMNRGKWAFSGEYMKQYSWAEVTLSALLKKMDWC</sequence>
<dbReference type="GO" id="GO:0000156">
    <property type="term" value="F:phosphorelay response regulator activity"/>
    <property type="evidence" value="ECO:0007669"/>
    <property type="project" value="TreeGrafter"/>
</dbReference>
<dbReference type="InterPro" id="IPR011006">
    <property type="entry name" value="CheY-like_superfamily"/>
</dbReference>
<dbReference type="SMART" id="SM00448">
    <property type="entry name" value="REC"/>
    <property type="match status" value="1"/>
</dbReference>
<dbReference type="Gene3D" id="3.40.50.2300">
    <property type="match status" value="1"/>
</dbReference>
<keyword evidence="2 8" id="KW-0597">Phosphoprotein</keyword>
<dbReference type="SUPFAM" id="SSF46894">
    <property type="entry name" value="C-terminal effector domain of the bipartite response regulators"/>
    <property type="match status" value="1"/>
</dbReference>
<feature type="domain" description="Response regulatory" evidence="9">
    <location>
        <begin position="2"/>
        <end position="116"/>
    </location>
</feature>
<dbReference type="SUPFAM" id="SSF52172">
    <property type="entry name" value="CheY-like"/>
    <property type="match status" value="1"/>
</dbReference>
<keyword evidence="5" id="KW-0238">DNA-binding</keyword>
<evidence type="ECO:0000256" key="5">
    <source>
        <dbReference type="ARBA" id="ARBA00023125"/>
    </source>
</evidence>
<evidence type="ECO:0000256" key="3">
    <source>
        <dbReference type="ARBA" id="ARBA00023012"/>
    </source>
</evidence>
<evidence type="ECO:0000256" key="7">
    <source>
        <dbReference type="ARBA" id="ARBA00024867"/>
    </source>
</evidence>
<dbReference type="Pfam" id="PF00072">
    <property type="entry name" value="Response_reg"/>
    <property type="match status" value="1"/>
</dbReference>
<evidence type="ECO:0000313" key="11">
    <source>
        <dbReference type="Proteomes" id="UP000199652"/>
    </source>
</evidence>